<dbReference type="Proteomes" id="UP000244906">
    <property type="component" value="Unassembled WGS sequence"/>
</dbReference>
<keyword evidence="2" id="KW-1185">Reference proteome</keyword>
<accession>A0A2V1GTN7</accession>
<reference evidence="1 2" key="1">
    <citation type="submission" date="2018-04" db="EMBL/GenBank/DDBJ databases">
        <title>Thalassorhabdus spongiae gen. nov., sp. nov., isolated from a marine sponge in South-West Iceland.</title>
        <authorList>
            <person name="Knobloch S."/>
            <person name="Daussin A."/>
            <person name="Johannsson R."/>
            <person name="Marteinsson V.T."/>
        </authorList>
    </citation>
    <scope>NUCLEOTIDE SEQUENCE [LARGE SCALE GENOMIC DNA]</scope>
    <source>
        <strain evidence="1 2">Hp12</strain>
    </source>
</reference>
<organism evidence="1 2">
    <name type="scientific">Pelagibaculum spongiae</name>
    <dbReference type="NCBI Taxonomy" id="2080658"/>
    <lineage>
        <taxon>Bacteria</taxon>
        <taxon>Pseudomonadati</taxon>
        <taxon>Pseudomonadota</taxon>
        <taxon>Gammaproteobacteria</taxon>
        <taxon>Oceanospirillales</taxon>
        <taxon>Pelagibaculum</taxon>
    </lineage>
</organism>
<protein>
    <submittedName>
        <fullName evidence="1">Uncharacterized protein</fullName>
    </submittedName>
</protein>
<evidence type="ECO:0000313" key="1">
    <source>
        <dbReference type="EMBL" id="PVZ68374.1"/>
    </source>
</evidence>
<proteinExistence type="predicted"/>
<evidence type="ECO:0000313" key="2">
    <source>
        <dbReference type="Proteomes" id="UP000244906"/>
    </source>
</evidence>
<dbReference type="AlphaFoldDB" id="A0A2V1GTN7"/>
<gene>
    <name evidence="1" type="ORF">DC094_13925</name>
</gene>
<name>A0A2V1GTN7_9GAMM</name>
<dbReference type="EMBL" id="QDDL01000005">
    <property type="protein sequence ID" value="PVZ68374.1"/>
    <property type="molecule type" value="Genomic_DNA"/>
</dbReference>
<comment type="caution">
    <text evidence="1">The sequence shown here is derived from an EMBL/GenBank/DDBJ whole genome shotgun (WGS) entry which is preliminary data.</text>
</comment>
<sequence length="334" mass="36535">MLIFSTLISACGSSNSNTTAQNARAILLASEVPAYIAAYEEDLQRRTFLFNGQGLDAAFFQVDTENQQLVMSFNQGLIFLSIDLASRDLTGDIRVHLGNIESDVDEVINQPLARLESDSINFQKRGNDFVFSGRLEDSVTNASYSIYFVYNSSYITEGDANIEIITDSVAVIAGGLGISTYIKVKDLVTNNPGVRTLVLQDIPGSSDDRINVHTGRLIRQAGIATYVPSFGEIASGGVDIFLAGATRHYEQGGMVGVHSWCCINGKSAHLAPRNAPEHESLISYTKEMLGEEAGEAFYFFTLEASSFEDIHFMTNDQLLEHIVDNILPPNQPIN</sequence>